<dbReference type="RefSeq" id="XP_016625620.1">
    <property type="nucleotide sequence ID" value="XM_016758371.1"/>
</dbReference>
<dbReference type="AlphaFoldDB" id="A0A0D2FA54"/>
<evidence type="ECO:0000259" key="1">
    <source>
        <dbReference type="Pfam" id="PF24494"/>
    </source>
</evidence>
<dbReference type="EMBL" id="KN846980">
    <property type="protein sequence ID" value="KIW98951.1"/>
    <property type="molecule type" value="Genomic_DNA"/>
</dbReference>
<name>A0A0D2FA54_CLAB1</name>
<dbReference type="VEuPathDB" id="FungiDB:Z519_00614"/>
<organism evidence="2 3">
    <name type="scientific">Cladophialophora bantiana (strain ATCC 10958 / CBS 173.52 / CDC B-1940 / NIH 8579)</name>
    <name type="common">Xylohypha bantiana</name>
    <dbReference type="NCBI Taxonomy" id="1442370"/>
    <lineage>
        <taxon>Eukaryota</taxon>
        <taxon>Fungi</taxon>
        <taxon>Dikarya</taxon>
        <taxon>Ascomycota</taxon>
        <taxon>Pezizomycotina</taxon>
        <taxon>Eurotiomycetes</taxon>
        <taxon>Chaetothyriomycetidae</taxon>
        <taxon>Chaetothyriales</taxon>
        <taxon>Herpotrichiellaceae</taxon>
        <taxon>Cladophialophora</taxon>
    </lineage>
</organism>
<dbReference type="OrthoDB" id="4157530at2759"/>
<gene>
    <name evidence="2" type="ORF">Z519_00614</name>
</gene>
<proteinExistence type="predicted"/>
<dbReference type="Proteomes" id="UP000053789">
    <property type="component" value="Unassembled WGS sequence"/>
</dbReference>
<sequence length="435" mass="49605">MTKRSRRLALRRTTKARSSYQDCDIDSSVIGKRRRTDHLQLRKRQGAKMKTGPDVMVRESTETTIASSTESSFYDSCSTGLWDTDANSDGHEDYPHLDDNDFPNTADRLNPLLKLRFNNKRKWSYKRPRLLFRAFEPQHGLCARRFQDSATSIPRPPTYGGDKFRKLVYRHLITDKFPSPFLSWTENPERALEKHLAKSSERRSLAIVDYNVLEDDFEKFHGIGTGPWLVPKICETYVFNDLQKINKRWPPRRGVKRRKGYKGTGEFLIWGSVPGDPVAVLAYEEAVRLMDEMKSLSSINYASGVAFSRFLNNVPPKYKAVVARKLLHAYQIPGYEKDRHFESFVRGIYGDPPNFSDLDAHLDEINLGHVLNGSSSANPIQSLRSMRDAKKIGITVAVSAKHRQSATFPIPDEGTQSLLNTQLAEMRSEFGAKDA</sequence>
<dbReference type="GeneID" id="27693542"/>
<keyword evidence="3" id="KW-1185">Reference proteome</keyword>
<reference evidence="2" key="1">
    <citation type="submission" date="2015-01" db="EMBL/GenBank/DDBJ databases">
        <title>The Genome Sequence of Cladophialophora bantiana CBS 173.52.</title>
        <authorList>
            <consortium name="The Broad Institute Genomics Platform"/>
            <person name="Cuomo C."/>
            <person name="de Hoog S."/>
            <person name="Gorbushina A."/>
            <person name="Stielow B."/>
            <person name="Teixiera M."/>
            <person name="Abouelleil A."/>
            <person name="Chapman S.B."/>
            <person name="Priest M."/>
            <person name="Young S.K."/>
            <person name="Wortman J."/>
            <person name="Nusbaum C."/>
            <person name="Birren B."/>
        </authorList>
    </citation>
    <scope>NUCLEOTIDE SEQUENCE [LARGE SCALE GENOMIC DNA]</scope>
    <source>
        <strain evidence="2">CBS 173.52</strain>
    </source>
</reference>
<protein>
    <recommendedName>
        <fullName evidence="1">DUF7587 domain-containing protein</fullName>
    </recommendedName>
</protein>
<dbReference type="Pfam" id="PF24494">
    <property type="entry name" value="DUF7587"/>
    <property type="match status" value="1"/>
</dbReference>
<dbReference type="HOGENOM" id="CLU_630045_0_0_1"/>
<feature type="domain" description="DUF7587" evidence="1">
    <location>
        <begin position="127"/>
        <end position="276"/>
    </location>
</feature>
<dbReference type="InterPro" id="IPR056009">
    <property type="entry name" value="DUF7587"/>
</dbReference>
<evidence type="ECO:0000313" key="3">
    <source>
        <dbReference type="Proteomes" id="UP000053789"/>
    </source>
</evidence>
<accession>A0A0D2FA54</accession>
<evidence type="ECO:0000313" key="2">
    <source>
        <dbReference type="EMBL" id="KIW98951.1"/>
    </source>
</evidence>